<dbReference type="AlphaFoldDB" id="H1DH30"/>
<dbReference type="PANTHER" id="PTHR40115:SF1">
    <property type="entry name" value="INNER MEMBRANE PROTEIN WITH PEPSY TM HELIX"/>
    <property type="match status" value="1"/>
</dbReference>
<feature type="transmembrane region" description="Helical" evidence="1">
    <location>
        <begin position="20"/>
        <end position="37"/>
    </location>
</feature>
<proteinExistence type="predicted"/>
<name>H1DH30_9BACT</name>
<keyword evidence="1" id="KW-1133">Transmembrane helix</keyword>
<dbReference type="EMBL" id="ADMC01000022">
    <property type="protein sequence ID" value="EHP47713.1"/>
    <property type="molecule type" value="Genomic_DNA"/>
</dbReference>
<dbReference type="HOGENOM" id="CLU_122266_0_0_10"/>
<keyword evidence="1" id="KW-0812">Transmembrane</keyword>
<dbReference type="PATRIC" id="fig|742817.3.peg.1668"/>
<dbReference type="PANTHER" id="PTHR40115">
    <property type="entry name" value="INNER MEMBRANE PROTEIN WITH PEPSY TM HELIX"/>
    <property type="match status" value="1"/>
</dbReference>
<accession>H1DH30</accession>
<reference evidence="2 3" key="1">
    <citation type="submission" date="2012-01" db="EMBL/GenBank/DDBJ databases">
        <title>The Genome Sequence of Odoribacter laneus YIT 12061.</title>
        <authorList>
            <consortium name="The Broad Institute Genome Sequencing Platform"/>
            <person name="Earl A."/>
            <person name="Ward D."/>
            <person name="Feldgarden M."/>
            <person name="Gevers D."/>
            <person name="Morotomi M."/>
            <person name="Young S.K."/>
            <person name="Zeng Q."/>
            <person name="Gargeya S."/>
            <person name="Fitzgerald M."/>
            <person name="Haas B."/>
            <person name="Abouelleil A."/>
            <person name="Alvarado L."/>
            <person name="Arachchi H.M."/>
            <person name="Berlin A."/>
            <person name="Chapman S.B."/>
            <person name="Gearin G."/>
            <person name="Goldberg J."/>
            <person name="Griggs A."/>
            <person name="Gujja S."/>
            <person name="Hansen M."/>
            <person name="Heiman D."/>
            <person name="Howarth C."/>
            <person name="Larimer J."/>
            <person name="Lui A."/>
            <person name="MacDonald P.J.P."/>
            <person name="McCowen C."/>
            <person name="Montmayeur A."/>
            <person name="Murphy C."/>
            <person name="Neiman D."/>
            <person name="Pearson M."/>
            <person name="Priest M."/>
            <person name="Roberts A."/>
            <person name="Saif S."/>
            <person name="Shea T."/>
            <person name="Sisk P."/>
            <person name="Stolte C."/>
            <person name="Sykes S."/>
            <person name="Wortman J."/>
            <person name="Nusbaum C."/>
            <person name="Birren B."/>
        </authorList>
    </citation>
    <scope>NUCLEOTIDE SEQUENCE [LARGE SCALE GENOMIC DNA]</scope>
    <source>
        <strain evidence="2 3">YIT 12061</strain>
    </source>
</reference>
<sequence>MSRIAQIRKGCRFIHRDLSYFFSGIIVIYAVSGIMLNHKRDFNAEYSISREEFVINPGALKVREEISREDAISFMEKVGEDEKGYTKHYFPKENQLKIFIKGGSSLVIDLTNGEAVYEQVRKRPVISAFNRLHYNPGRWWTVFSDIFALSLLIITITGLILVKGKKGIGGRGGIELLVGILFPLLFLLFF</sequence>
<comment type="caution">
    <text evidence="2">The sequence shown here is derived from an EMBL/GenBank/DDBJ whole genome shotgun (WGS) entry which is preliminary data.</text>
</comment>
<evidence type="ECO:0000256" key="1">
    <source>
        <dbReference type="SAM" id="Phobius"/>
    </source>
</evidence>
<evidence type="ECO:0000313" key="2">
    <source>
        <dbReference type="EMBL" id="EHP47713.1"/>
    </source>
</evidence>
<dbReference type="STRING" id="742817.HMPREF9449_01566"/>
<dbReference type="GeneID" id="98069134"/>
<feature type="transmembrane region" description="Helical" evidence="1">
    <location>
        <begin position="139"/>
        <end position="161"/>
    </location>
</feature>
<protein>
    <recommendedName>
        <fullName evidence="4">PepSY domain-containing protein</fullName>
    </recommendedName>
</protein>
<feature type="transmembrane region" description="Helical" evidence="1">
    <location>
        <begin position="173"/>
        <end position="189"/>
    </location>
</feature>
<gene>
    <name evidence="2" type="ORF">HMPREF9449_01566</name>
</gene>
<dbReference type="RefSeq" id="WP_009136714.1">
    <property type="nucleotide sequence ID" value="NZ_JH594596.1"/>
</dbReference>
<keyword evidence="1" id="KW-0472">Membrane</keyword>
<keyword evidence="3" id="KW-1185">Reference proteome</keyword>
<evidence type="ECO:0008006" key="4">
    <source>
        <dbReference type="Google" id="ProtNLM"/>
    </source>
</evidence>
<organism evidence="2 3">
    <name type="scientific">Odoribacter laneus YIT 12061</name>
    <dbReference type="NCBI Taxonomy" id="742817"/>
    <lineage>
        <taxon>Bacteria</taxon>
        <taxon>Pseudomonadati</taxon>
        <taxon>Bacteroidota</taxon>
        <taxon>Bacteroidia</taxon>
        <taxon>Bacteroidales</taxon>
        <taxon>Odoribacteraceae</taxon>
        <taxon>Odoribacter</taxon>
    </lineage>
</organism>
<evidence type="ECO:0000313" key="3">
    <source>
        <dbReference type="Proteomes" id="UP000004892"/>
    </source>
</evidence>
<dbReference type="Proteomes" id="UP000004892">
    <property type="component" value="Unassembled WGS sequence"/>
</dbReference>
<dbReference type="InterPro" id="IPR032307">
    <property type="entry name" value="PepSY_TM-like_2"/>
</dbReference>
<dbReference type="eggNOG" id="COG3295">
    <property type="taxonomic scope" value="Bacteria"/>
</dbReference>
<dbReference type="Pfam" id="PF16357">
    <property type="entry name" value="PepSY_TM_like_2"/>
    <property type="match status" value="1"/>
</dbReference>